<sequence>MAHDAPVLVLDGPPGAGKTSLLARMVCALGDDTVWFTEPDARLATGLSAPVHPSPAGHTLWFLRHELDKARAMRSLTADPATSLLISDRNHLGALAYCYATRAEDSLPYRTARDFYARRIAPQLPETVLTAILLVSPEQSLTRRGNVAELPRWKLWFDEGLLERLHTFYTDIAPTLCPTPPAIIDTDGATPAAVLAQVTGVLADTGLDQTARRLTSATAPTTRPPLDEEFADAYTRLGGLEAFGHPFTPAIAHRGGTVQLCQLGALHRDPTGRTRLWNPLATRDRRAA</sequence>
<comment type="caution">
    <text evidence="1">The sequence shown here is derived from an EMBL/GenBank/DDBJ whole genome shotgun (WGS) entry which is preliminary data.</text>
</comment>
<name>A0ABU7FNI9_9ACTN</name>
<protein>
    <recommendedName>
        <fullName evidence="3">Thymidylate kinase</fullName>
    </recommendedName>
</protein>
<organism evidence="1 2">
    <name type="scientific">Streptomyces chiangmaiensis</name>
    <dbReference type="NCBI Taxonomy" id="766497"/>
    <lineage>
        <taxon>Bacteria</taxon>
        <taxon>Bacillati</taxon>
        <taxon>Actinomycetota</taxon>
        <taxon>Actinomycetes</taxon>
        <taxon>Kitasatosporales</taxon>
        <taxon>Streptomycetaceae</taxon>
        <taxon>Streptomyces</taxon>
    </lineage>
</organism>
<evidence type="ECO:0008006" key="3">
    <source>
        <dbReference type="Google" id="ProtNLM"/>
    </source>
</evidence>
<gene>
    <name evidence="1" type="ORF">VXC91_27865</name>
</gene>
<keyword evidence="2" id="KW-1185">Reference proteome</keyword>
<reference evidence="1" key="1">
    <citation type="submission" date="2024-01" db="EMBL/GenBank/DDBJ databases">
        <title>First draft genome sequence data of TA4-1, the type strain of Gram-positive actinobacterium Streptomyces chiangmaiensis.</title>
        <authorList>
            <person name="Yasawong M."/>
            <person name="Nantapong N."/>
        </authorList>
    </citation>
    <scope>NUCLEOTIDE SEQUENCE</scope>
    <source>
        <strain evidence="1">TA4-1</strain>
    </source>
</reference>
<evidence type="ECO:0000313" key="2">
    <source>
        <dbReference type="Proteomes" id="UP001333996"/>
    </source>
</evidence>
<dbReference type="EMBL" id="JAYWVC010000119">
    <property type="protein sequence ID" value="MED7825686.1"/>
    <property type="molecule type" value="Genomic_DNA"/>
</dbReference>
<dbReference type="Proteomes" id="UP001333996">
    <property type="component" value="Unassembled WGS sequence"/>
</dbReference>
<evidence type="ECO:0000313" key="1">
    <source>
        <dbReference type="EMBL" id="MED7825686.1"/>
    </source>
</evidence>
<dbReference type="InterPro" id="IPR027417">
    <property type="entry name" value="P-loop_NTPase"/>
</dbReference>
<dbReference type="Gene3D" id="3.40.50.300">
    <property type="entry name" value="P-loop containing nucleotide triphosphate hydrolases"/>
    <property type="match status" value="1"/>
</dbReference>
<dbReference type="SUPFAM" id="SSF52540">
    <property type="entry name" value="P-loop containing nucleoside triphosphate hydrolases"/>
    <property type="match status" value="1"/>
</dbReference>
<proteinExistence type="predicted"/>
<dbReference type="RefSeq" id="WP_329510097.1">
    <property type="nucleotide sequence ID" value="NZ_BAAAYZ010000066.1"/>
</dbReference>
<accession>A0ABU7FNI9</accession>